<gene>
    <name evidence="1" type="ORF">Tco_0725753</name>
</gene>
<dbReference type="Gene3D" id="3.60.10.10">
    <property type="entry name" value="Endonuclease/exonuclease/phosphatase"/>
    <property type="match status" value="1"/>
</dbReference>
<accession>A0ABQ4YEN1</accession>
<evidence type="ECO:0000313" key="2">
    <source>
        <dbReference type="Proteomes" id="UP001151760"/>
    </source>
</evidence>
<dbReference type="InterPro" id="IPR036691">
    <property type="entry name" value="Endo/exonu/phosph_ase_sf"/>
</dbReference>
<proteinExistence type="predicted"/>
<evidence type="ECO:0000313" key="1">
    <source>
        <dbReference type="EMBL" id="GJS75872.1"/>
    </source>
</evidence>
<name>A0ABQ4YEN1_9ASTR</name>
<organism evidence="1 2">
    <name type="scientific">Tanacetum coccineum</name>
    <dbReference type="NCBI Taxonomy" id="301880"/>
    <lineage>
        <taxon>Eukaryota</taxon>
        <taxon>Viridiplantae</taxon>
        <taxon>Streptophyta</taxon>
        <taxon>Embryophyta</taxon>
        <taxon>Tracheophyta</taxon>
        <taxon>Spermatophyta</taxon>
        <taxon>Magnoliopsida</taxon>
        <taxon>eudicotyledons</taxon>
        <taxon>Gunneridae</taxon>
        <taxon>Pentapetalae</taxon>
        <taxon>asterids</taxon>
        <taxon>campanulids</taxon>
        <taxon>Asterales</taxon>
        <taxon>Asteraceae</taxon>
        <taxon>Asteroideae</taxon>
        <taxon>Anthemideae</taxon>
        <taxon>Anthemidinae</taxon>
        <taxon>Tanacetum</taxon>
    </lineage>
</organism>
<sequence length="283" mass="32035">MYHDQGGDTGVDKEIEQAIAEETNSLECSISIEEIKEVGELIGVSWNAMEMRKGNESPNREVLGEGEIGVDGKKGWINTIIRDERPDVIGLQETKSGLVDEEWVEDLWGSKGFGFTQLASNGKSGGLLLVWDANSFKCKEAIGDDRYITVKGEWKGKSGDIYLNLCCSLSVVALDRKLSDHCPIVLKDIDLDFGPKPFRVFDVWLEESDIDQVVLRAWGMNVKSSRPDCVFRDKLKNVEAELKKWSKDRFGSSKEKIEEYRKEAMKWELEAENRSLNEEEMSI</sequence>
<reference evidence="1" key="2">
    <citation type="submission" date="2022-01" db="EMBL/GenBank/DDBJ databases">
        <authorList>
            <person name="Yamashiro T."/>
            <person name="Shiraishi A."/>
            <person name="Satake H."/>
            <person name="Nakayama K."/>
        </authorList>
    </citation>
    <scope>NUCLEOTIDE SEQUENCE</scope>
</reference>
<dbReference type="EMBL" id="BQNB010010334">
    <property type="protein sequence ID" value="GJS75872.1"/>
    <property type="molecule type" value="Genomic_DNA"/>
</dbReference>
<dbReference type="PROSITE" id="PS00726">
    <property type="entry name" value="AP_NUCLEASE_F1_1"/>
    <property type="match status" value="1"/>
</dbReference>
<reference evidence="1" key="1">
    <citation type="journal article" date="2022" name="Int. J. Mol. Sci.">
        <title>Draft Genome of Tanacetum Coccineum: Genomic Comparison of Closely Related Tanacetum-Family Plants.</title>
        <authorList>
            <person name="Yamashiro T."/>
            <person name="Shiraishi A."/>
            <person name="Nakayama K."/>
            <person name="Satake H."/>
        </authorList>
    </citation>
    <scope>NUCLEOTIDE SEQUENCE</scope>
</reference>
<dbReference type="SUPFAM" id="SSF56219">
    <property type="entry name" value="DNase I-like"/>
    <property type="match status" value="1"/>
</dbReference>
<comment type="caution">
    <text evidence="1">The sequence shown here is derived from an EMBL/GenBank/DDBJ whole genome shotgun (WGS) entry which is preliminary data.</text>
</comment>
<dbReference type="InterPro" id="IPR020847">
    <property type="entry name" value="AP_endonuclease_F1_BS"/>
</dbReference>
<dbReference type="Proteomes" id="UP001151760">
    <property type="component" value="Unassembled WGS sequence"/>
</dbReference>
<keyword evidence="2" id="KW-1185">Reference proteome</keyword>
<protein>
    <submittedName>
        <fullName evidence="1">Transposon TX1</fullName>
    </submittedName>
</protein>